<evidence type="ECO:0000259" key="8">
    <source>
        <dbReference type="PROSITE" id="PS50949"/>
    </source>
</evidence>
<dbReference type="Gene3D" id="1.10.10.10">
    <property type="entry name" value="Winged helix-like DNA-binding domain superfamily/Winged helix DNA-binding domain"/>
    <property type="match status" value="1"/>
</dbReference>
<dbReference type="InterPro" id="IPR051446">
    <property type="entry name" value="HTH_trans_reg/aminotransferase"/>
</dbReference>
<dbReference type="PROSITE" id="PS50949">
    <property type="entry name" value="HTH_GNTR"/>
    <property type="match status" value="1"/>
</dbReference>
<keyword evidence="7" id="KW-0804">Transcription</keyword>
<keyword evidence="5" id="KW-0805">Transcription regulation</keyword>
<evidence type="ECO:0000256" key="3">
    <source>
        <dbReference type="ARBA" id="ARBA00022576"/>
    </source>
</evidence>
<protein>
    <submittedName>
        <fullName evidence="9">PLP-dependent aminotransferase family protein</fullName>
    </submittedName>
</protein>
<sequence length="484" mass="53486">MIDKPKWRPNRLSPVSLHIQITEYIRDKIVSGEWPVGTRLPSQRDLAKSFSVNRSTVVAAMDELTAAGLIEGGRGGGTRVVNQTWGALASAPPPDWNAYVRGGIHRPNLPAVQEINRAEFRPGILRLGTGELSPELLPRYGMSELLHRLADHVPSLGYGEPNGDLRLREEIASRMKGLGVSASPGSILVVSGALQALQLISVGLLQKRSTVLLERPSYLYSVPVFQSAGMKLQGVPIDEEGLRPELVVPYAKQYGGALLYTIPTFHNPSGTVMSEVRRERLLTACQKEGLPILEDDVYRDLWLDTPPPAPLKARDTSGSVLYIGSLSKTLSPGLRIGWITGPQPVIERLADIKMQSDYGSSALSQQVAAEWLASGMYDRHVEELRGQLKYRRDKALSALQRHFAELASWQAPQGGFYIWIKLRNSPAPRKLFDAALKENILINPGNLYDPEAIDRIRLSYAYASPEQLEEGIARLAEIVRRLCK</sequence>
<dbReference type="CDD" id="cd07377">
    <property type="entry name" value="WHTH_GntR"/>
    <property type="match status" value="1"/>
</dbReference>
<dbReference type="PANTHER" id="PTHR46577:SF2">
    <property type="entry name" value="TRANSCRIPTIONAL REGULATORY PROTEIN"/>
    <property type="match status" value="1"/>
</dbReference>
<name>A0ABW3RT62_9BACL</name>
<dbReference type="InterPro" id="IPR015422">
    <property type="entry name" value="PyrdxlP-dep_Trfase_small"/>
</dbReference>
<dbReference type="InterPro" id="IPR036390">
    <property type="entry name" value="WH_DNA-bd_sf"/>
</dbReference>
<comment type="caution">
    <text evidence="9">The sequence shown here is derived from an EMBL/GenBank/DDBJ whole genome shotgun (WGS) entry which is preliminary data.</text>
</comment>
<organism evidence="9 10">
    <name type="scientific">Paenibacillus puldeungensis</name>
    <dbReference type="NCBI Taxonomy" id="696536"/>
    <lineage>
        <taxon>Bacteria</taxon>
        <taxon>Bacillati</taxon>
        <taxon>Bacillota</taxon>
        <taxon>Bacilli</taxon>
        <taxon>Bacillales</taxon>
        <taxon>Paenibacillaceae</taxon>
        <taxon>Paenibacillus</taxon>
    </lineage>
</organism>
<comment type="cofactor">
    <cofactor evidence="1">
        <name>pyridoxal 5'-phosphate</name>
        <dbReference type="ChEBI" id="CHEBI:597326"/>
    </cofactor>
</comment>
<dbReference type="InterPro" id="IPR000524">
    <property type="entry name" value="Tscrpt_reg_HTH_GntR"/>
</dbReference>
<dbReference type="InterPro" id="IPR015421">
    <property type="entry name" value="PyrdxlP-dep_Trfase_major"/>
</dbReference>
<dbReference type="SMART" id="SM00345">
    <property type="entry name" value="HTH_GNTR"/>
    <property type="match status" value="1"/>
</dbReference>
<evidence type="ECO:0000256" key="4">
    <source>
        <dbReference type="ARBA" id="ARBA00022898"/>
    </source>
</evidence>
<dbReference type="InterPro" id="IPR004839">
    <property type="entry name" value="Aminotransferase_I/II_large"/>
</dbReference>
<accession>A0ABW3RT62</accession>
<dbReference type="InterPro" id="IPR036388">
    <property type="entry name" value="WH-like_DNA-bd_sf"/>
</dbReference>
<comment type="similarity">
    <text evidence="2">In the C-terminal section; belongs to the class-I pyridoxal-phosphate-dependent aminotransferase family.</text>
</comment>
<dbReference type="InterPro" id="IPR015424">
    <property type="entry name" value="PyrdxlP-dep_Trfase"/>
</dbReference>
<evidence type="ECO:0000256" key="1">
    <source>
        <dbReference type="ARBA" id="ARBA00001933"/>
    </source>
</evidence>
<keyword evidence="3 9" id="KW-0032">Aminotransferase</keyword>
<dbReference type="PANTHER" id="PTHR46577">
    <property type="entry name" value="HTH-TYPE TRANSCRIPTIONAL REGULATORY PROTEIN GABR"/>
    <property type="match status" value="1"/>
</dbReference>
<dbReference type="SUPFAM" id="SSF46785">
    <property type="entry name" value="Winged helix' DNA-binding domain"/>
    <property type="match status" value="1"/>
</dbReference>
<dbReference type="CDD" id="cd00609">
    <property type="entry name" value="AAT_like"/>
    <property type="match status" value="1"/>
</dbReference>
<dbReference type="Proteomes" id="UP001597262">
    <property type="component" value="Unassembled WGS sequence"/>
</dbReference>
<dbReference type="GO" id="GO:0008483">
    <property type="term" value="F:transaminase activity"/>
    <property type="evidence" value="ECO:0007669"/>
    <property type="project" value="UniProtKB-KW"/>
</dbReference>
<dbReference type="Gene3D" id="3.90.1150.10">
    <property type="entry name" value="Aspartate Aminotransferase, domain 1"/>
    <property type="match status" value="1"/>
</dbReference>
<keyword evidence="6" id="KW-0238">DNA-binding</keyword>
<reference evidence="10" key="1">
    <citation type="journal article" date="2019" name="Int. J. Syst. Evol. Microbiol.">
        <title>The Global Catalogue of Microorganisms (GCM) 10K type strain sequencing project: providing services to taxonomists for standard genome sequencing and annotation.</title>
        <authorList>
            <consortium name="The Broad Institute Genomics Platform"/>
            <consortium name="The Broad Institute Genome Sequencing Center for Infectious Disease"/>
            <person name="Wu L."/>
            <person name="Ma J."/>
        </authorList>
    </citation>
    <scope>NUCLEOTIDE SEQUENCE [LARGE SCALE GENOMIC DNA]</scope>
    <source>
        <strain evidence="10">CCUG 59189</strain>
    </source>
</reference>
<dbReference type="SUPFAM" id="SSF53383">
    <property type="entry name" value="PLP-dependent transferases"/>
    <property type="match status" value="1"/>
</dbReference>
<evidence type="ECO:0000256" key="2">
    <source>
        <dbReference type="ARBA" id="ARBA00005384"/>
    </source>
</evidence>
<proteinExistence type="inferred from homology"/>
<feature type="domain" description="HTH gntR-type" evidence="8">
    <location>
        <begin position="15"/>
        <end position="83"/>
    </location>
</feature>
<evidence type="ECO:0000313" key="9">
    <source>
        <dbReference type="EMBL" id="MFD1175626.1"/>
    </source>
</evidence>
<dbReference type="PRINTS" id="PR00035">
    <property type="entry name" value="HTHGNTR"/>
</dbReference>
<keyword evidence="10" id="KW-1185">Reference proteome</keyword>
<dbReference type="Pfam" id="PF00392">
    <property type="entry name" value="GntR"/>
    <property type="match status" value="1"/>
</dbReference>
<dbReference type="Gene3D" id="3.40.640.10">
    <property type="entry name" value="Type I PLP-dependent aspartate aminotransferase-like (Major domain)"/>
    <property type="match status" value="1"/>
</dbReference>
<dbReference type="EMBL" id="JBHTLM010000002">
    <property type="protein sequence ID" value="MFD1175626.1"/>
    <property type="molecule type" value="Genomic_DNA"/>
</dbReference>
<keyword evidence="3 9" id="KW-0808">Transferase</keyword>
<evidence type="ECO:0000313" key="10">
    <source>
        <dbReference type="Proteomes" id="UP001597262"/>
    </source>
</evidence>
<dbReference type="RefSeq" id="WP_379317147.1">
    <property type="nucleotide sequence ID" value="NZ_JBHTLM010000002.1"/>
</dbReference>
<evidence type="ECO:0000256" key="6">
    <source>
        <dbReference type="ARBA" id="ARBA00023125"/>
    </source>
</evidence>
<gene>
    <name evidence="9" type="ORF">ACFQ3W_04815</name>
</gene>
<dbReference type="Pfam" id="PF00155">
    <property type="entry name" value="Aminotran_1_2"/>
    <property type="match status" value="1"/>
</dbReference>
<evidence type="ECO:0000256" key="7">
    <source>
        <dbReference type="ARBA" id="ARBA00023163"/>
    </source>
</evidence>
<evidence type="ECO:0000256" key="5">
    <source>
        <dbReference type="ARBA" id="ARBA00023015"/>
    </source>
</evidence>
<keyword evidence="4" id="KW-0663">Pyridoxal phosphate</keyword>